<dbReference type="AlphaFoldDB" id="A0A1Y3PF19"/>
<keyword evidence="5" id="KW-0547">Nucleotide-binding</keyword>
<dbReference type="GO" id="GO:0005886">
    <property type="term" value="C:plasma membrane"/>
    <property type="evidence" value="ECO:0007669"/>
    <property type="project" value="UniProtKB-SubCell"/>
</dbReference>
<sequence length="236" mass="26231">MIRLRDIHKVYRDQHVLKGIDLEVHTGEVVVIMGPSGAGKSTLLRCINFLERPSKGTIQVDDLVVSAENATRKQILALRRLTSMVFQHYHLFKHKTALENVMEGLVTVKGLSRSEAVRISTEHLEKVGLQDRLHFYPSQLSGGQQQRVAIARALALNPKVILFDEPTSALDPDLVEEVLLVMRAIAKEGMTMIVVTHEVNFAREVADRVVVLADGRIVDEGSPEDVLKKKKTTGGT</sequence>
<dbReference type="InterPro" id="IPR017871">
    <property type="entry name" value="ABC_transporter-like_CS"/>
</dbReference>
<evidence type="ECO:0000256" key="3">
    <source>
        <dbReference type="ARBA" id="ARBA00022448"/>
    </source>
</evidence>
<evidence type="ECO:0000259" key="8">
    <source>
        <dbReference type="PROSITE" id="PS50893"/>
    </source>
</evidence>
<dbReference type="FunFam" id="3.40.50.300:FF:000056">
    <property type="entry name" value="Cell division ATP-binding protein FtsE"/>
    <property type="match status" value="1"/>
</dbReference>
<evidence type="ECO:0000256" key="4">
    <source>
        <dbReference type="ARBA" id="ARBA00022475"/>
    </source>
</evidence>
<evidence type="ECO:0000256" key="5">
    <source>
        <dbReference type="ARBA" id="ARBA00022741"/>
    </source>
</evidence>
<dbReference type="EMBL" id="LZRT01000095">
    <property type="protein sequence ID" value="OUM85941.1"/>
    <property type="molecule type" value="Genomic_DNA"/>
</dbReference>
<keyword evidence="7" id="KW-0472">Membrane</keyword>
<dbReference type="CDD" id="cd03262">
    <property type="entry name" value="ABC_HisP_GlnQ"/>
    <property type="match status" value="1"/>
</dbReference>
<dbReference type="GO" id="GO:0016887">
    <property type="term" value="F:ATP hydrolysis activity"/>
    <property type="evidence" value="ECO:0007669"/>
    <property type="project" value="InterPro"/>
</dbReference>
<dbReference type="Proteomes" id="UP000196475">
    <property type="component" value="Unassembled WGS sequence"/>
</dbReference>
<dbReference type="PROSITE" id="PS50893">
    <property type="entry name" value="ABC_TRANSPORTER_2"/>
    <property type="match status" value="1"/>
</dbReference>
<dbReference type="InterPro" id="IPR027417">
    <property type="entry name" value="P-loop_NTPase"/>
</dbReference>
<organism evidence="9 10">
    <name type="scientific">Bacillus thermozeamaize</name>
    <dbReference type="NCBI Taxonomy" id="230954"/>
    <lineage>
        <taxon>Bacteria</taxon>
        <taxon>Bacillati</taxon>
        <taxon>Bacillota</taxon>
        <taxon>Bacilli</taxon>
        <taxon>Bacillales</taxon>
        <taxon>Bacillaceae</taxon>
        <taxon>Bacillus</taxon>
    </lineage>
</organism>
<dbReference type="PIRSF" id="PIRSF039085">
    <property type="entry name" value="ABC_ATPase_HisP"/>
    <property type="match status" value="1"/>
</dbReference>
<gene>
    <name evidence="9" type="ORF">BAA01_15240</name>
</gene>
<evidence type="ECO:0000256" key="1">
    <source>
        <dbReference type="ARBA" id="ARBA00004202"/>
    </source>
</evidence>
<dbReference type="InterPro" id="IPR050086">
    <property type="entry name" value="MetN_ABC_transporter-like"/>
</dbReference>
<keyword evidence="6 9" id="KW-0067">ATP-binding</keyword>
<dbReference type="PANTHER" id="PTHR43166">
    <property type="entry name" value="AMINO ACID IMPORT ATP-BINDING PROTEIN"/>
    <property type="match status" value="1"/>
</dbReference>
<evidence type="ECO:0000256" key="7">
    <source>
        <dbReference type="ARBA" id="ARBA00023136"/>
    </source>
</evidence>
<dbReference type="PROSITE" id="PS00211">
    <property type="entry name" value="ABC_TRANSPORTER_1"/>
    <property type="match status" value="1"/>
</dbReference>
<proteinExistence type="inferred from homology"/>
<comment type="caution">
    <text evidence="9">The sequence shown here is derived from an EMBL/GenBank/DDBJ whole genome shotgun (WGS) entry which is preliminary data.</text>
</comment>
<dbReference type="SUPFAM" id="SSF52540">
    <property type="entry name" value="P-loop containing nucleoside triphosphate hydrolases"/>
    <property type="match status" value="1"/>
</dbReference>
<keyword evidence="4" id="KW-1003">Cell membrane</keyword>
<dbReference type="Pfam" id="PF00005">
    <property type="entry name" value="ABC_tran"/>
    <property type="match status" value="1"/>
</dbReference>
<evidence type="ECO:0000313" key="9">
    <source>
        <dbReference type="EMBL" id="OUM85941.1"/>
    </source>
</evidence>
<name>A0A1Y3PF19_9BACI</name>
<reference evidence="10" key="1">
    <citation type="submission" date="2016-06" db="EMBL/GenBank/DDBJ databases">
        <authorList>
            <person name="Nascimento L."/>
            <person name="Pereira R.V."/>
            <person name="Martins L.F."/>
            <person name="Quaggio R.B."/>
            <person name="Silva A.M."/>
            <person name="Setubal J.C."/>
        </authorList>
    </citation>
    <scope>NUCLEOTIDE SEQUENCE [LARGE SCALE GENOMIC DNA]</scope>
</reference>
<evidence type="ECO:0000256" key="6">
    <source>
        <dbReference type="ARBA" id="ARBA00022840"/>
    </source>
</evidence>
<feature type="domain" description="ABC transporter" evidence="8">
    <location>
        <begin position="2"/>
        <end position="236"/>
    </location>
</feature>
<protein>
    <submittedName>
        <fullName evidence="9">Amino acid ABC transporter ATP-binding protein</fullName>
    </submittedName>
</protein>
<dbReference type="InterPro" id="IPR030679">
    <property type="entry name" value="ABC_ATPase_HisP-typ"/>
</dbReference>
<dbReference type="InterPro" id="IPR003439">
    <property type="entry name" value="ABC_transporter-like_ATP-bd"/>
</dbReference>
<dbReference type="InterPro" id="IPR003593">
    <property type="entry name" value="AAA+_ATPase"/>
</dbReference>
<comment type="similarity">
    <text evidence="2">Belongs to the ABC transporter superfamily.</text>
</comment>
<accession>A0A1Y3PF19</accession>
<dbReference type="GO" id="GO:0005524">
    <property type="term" value="F:ATP binding"/>
    <property type="evidence" value="ECO:0007669"/>
    <property type="project" value="UniProtKB-KW"/>
</dbReference>
<evidence type="ECO:0000256" key="2">
    <source>
        <dbReference type="ARBA" id="ARBA00005417"/>
    </source>
</evidence>
<keyword evidence="3" id="KW-0813">Transport</keyword>
<evidence type="ECO:0000313" key="10">
    <source>
        <dbReference type="Proteomes" id="UP000196475"/>
    </source>
</evidence>
<comment type="subcellular location">
    <subcellularLocation>
        <location evidence="1">Cell membrane</location>
        <topology evidence="1">Peripheral membrane protein</topology>
    </subcellularLocation>
</comment>
<dbReference type="SMART" id="SM00382">
    <property type="entry name" value="AAA"/>
    <property type="match status" value="1"/>
</dbReference>
<dbReference type="Gene3D" id="3.40.50.300">
    <property type="entry name" value="P-loop containing nucleotide triphosphate hydrolases"/>
    <property type="match status" value="1"/>
</dbReference>
<dbReference type="GO" id="GO:0015424">
    <property type="term" value="F:ABC-type amino acid transporter activity"/>
    <property type="evidence" value="ECO:0007669"/>
    <property type="project" value="InterPro"/>
</dbReference>
<dbReference type="PANTHER" id="PTHR43166:SF35">
    <property type="entry name" value="L-CYSTINE IMPORT ATP-BINDING PROTEIN TCYN"/>
    <property type="match status" value="1"/>
</dbReference>